<dbReference type="SUPFAM" id="SSF52540">
    <property type="entry name" value="P-loop containing nucleoside triphosphate hydrolases"/>
    <property type="match status" value="2"/>
</dbReference>
<feature type="domain" description="ABC transporter" evidence="8">
    <location>
        <begin position="277"/>
        <end position="528"/>
    </location>
</feature>
<dbReference type="OrthoDB" id="9802264at2"/>
<comment type="caution">
    <text evidence="9">The sequence shown here is derived from an EMBL/GenBank/DDBJ whole genome shotgun (WGS) entry which is preliminary data.</text>
</comment>
<dbReference type="NCBIfam" id="NF007739">
    <property type="entry name" value="PRK10419.1"/>
    <property type="match status" value="2"/>
</dbReference>
<feature type="domain" description="ABC transporter" evidence="8">
    <location>
        <begin position="6"/>
        <end position="254"/>
    </location>
</feature>
<dbReference type="AlphaFoldDB" id="A0A1E5XSK3"/>
<dbReference type="GO" id="GO:0055085">
    <property type="term" value="P:transmembrane transport"/>
    <property type="evidence" value="ECO:0007669"/>
    <property type="project" value="UniProtKB-ARBA"/>
</dbReference>
<organism evidence="9 10">
    <name type="scientific">Devosia insulae DS-56</name>
    <dbReference type="NCBI Taxonomy" id="1116389"/>
    <lineage>
        <taxon>Bacteria</taxon>
        <taxon>Pseudomonadati</taxon>
        <taxon>Pseudomonadota</taxon>
        <taxon>Alphaproteobacteria</taxon>
        <taxon>Hyphomicrobiales</taxon>
        <taxon>Devosiaceae</taxon>
        <taxon>Devosia</taxon>
    </lineage>
</organism>
<dbReference type="GO" id="GO:0016887">
    <property type="term" value="F:ATP hydrolysis activity"/>
    <property type="evidence" value="ECO:0007669"/>
    <property type="project" value="InterPro"/>
</dbReference>
<evidence type="ECO:0000256" key="7">
    <source>
        <dbReference type="ARBA" id="ARBA00023136"/>
    </source>
</evidence>
<comment type="subcellular location">
    <subcellularLocation>
        <location evidence="1">Cell inner membrane</location>
        <topology evidence="1">Peripheral membrane protein</topology>
    </subcellularLocation>
</comment>
<evidence type="ECO:0000256" key="6">
    <source>
        <dbReference type="ARBA" id="ARBA00022840"/>
    </source>
</evidence>
<proteinExistence type="inferred from homology"/>
<dbReference type="Pfam" id="PF00005">
    <property type="entry name" value="ABC_tran"/>
    <property type="match status" value="2"/>
</dbReference>
<dbReference type="RefSeq" id="WP_069909244.1">
    <property type="nucleotide sequence ID" value="NZ_LAJE02000153.1"/>
</dbReference>
<dbReference type="Gene3D" id="3.40.50.300">
    <property type="entry name" value="P-loop containing nucleotide triphosphate hydrolases"/>
    <property type="match status" value="2"/>
</dbReference>
<dbReference type="InterPro" id="IPR027417">
    <property type="entry name" value="P-loop_NTPase"/>
</dbReference>
<dbReference type="FunFam" id="3.40.50.300:FF:000016">
    <property type="entry name" value="Oligopeptide ABC transporter ATP-binding component"/>
    <property type="match status" value="2"/>
</dbReference>
<dbReference type="Proteomes" id="UP000095463">
    <property type="component" value="Unassembled WGS sequence"/>
</dbReference>
<keyword evidence="5" id="KW-0547">Nucleotide-binding</keyword>
<dbReference type="PROSITE" id="PS50893">
    <property type="entry name" value="ABC_TRANSPORTER_2"/>
    <property type="match status" value="2"/>
</dbReference>
<evidence type="ECO:0000313" key="10">
    <source>
        <dbReference type="Proteomes" id="UP000095463"/>
    </source>
</evidence>
<dbReference type="Pfam" id="PF08352">
    <property type="entry name" value="oligo_HPY"/>
    <property type="match status" value="2"/>
</dbReference>
<dbReference type="GO" id="GO:0005886">
    <property type="term" value="C:plasma membrane"/>
    <property type="evidence" value="ECO:0007669"/>
    <property type="project" value="UniProtKB-SubCell"/>
</dbReference>
<dbReference type="GO" id="GO:0005524">
    <property type="term" value="F:ATP binding"/>
    <property type="evidence" value="ECO:0007669"/>
    <property type="project" value="UniProtKB-KW"/>
</dbReference>
<dbReference type="GO" id="GO:0015833">
    <property type="term" value="P:peptide transport"/>
    <property type="evidence" value="ECO:0007669"/>
    <property type="project" value="InterPro"/>
</dbReference>
<name>A0A1E5XSK3_9HYPH</name>
<dbReference type="InterPro" id="IPR003593">
    <property type="entry name" value="AAA+_ATPase"/>
</dbReference>
<keyword evidence="6" id="KW-0067">ATP-binding</keyword>
<gene>
    <name evidence="9" type="ORF">VW23_015560</name>
</gene>
<evidence type="ECO:0000256" key="1">
    <source>
        <dbReference type="ARBA" id="ARBA00004417"/>
    </source>
</evidence>
<dbReference type="CDD" id="cd03257">
    <property type="entry name" value="ABC_NikE_OppD_transporters"/>
    <property type="match status" value="2"/>
</dbReference>
<dbReference type="NCBIfam" id="NF008453">
    <property type="entry name" value="PRK11308.1"/>
    <property type="match status" value="2"/>
</dbReference>
<comment type="similarity">
    <text evidence="2">Belongs to the ABC transporter superfamily.</text>
</comment>
<evidence type="ECO:0000256" key="2">
    <source>
        <dbReference type="ARBA" id="ARBA00005417"/>
    </source>
</evidence>
<dbReference type="InterPro" id="IPR013563">
    <property type="entry name" value="Oligopep_ABC_C"/>
</dbReference>
<accession>A0A1E5XSK3</accession>
<evidence type="ECO:0000313" key="9">
    <source>
        <dbReference type="EMBL" id="OEO31592.1"/>
    </source>
</evidence>
<dbReference type="PROSITE" id="PS00211">
    <property type="entry name" value="ABC_TRANSPORTER_1"/>
    <property type="match status" value="2"/>
</dbReference>
<dbReference type="InterPro" id="IPR050388">
    <property type="entry name" value="ABC_Ni/Peptide_Import"/>
</dbReference>
<protein>
    <recommendedName>
        <fullName evidence="8">ABC transporter domain-containing protein</fullName>
    </recommendedName>
</protein>
<evidence type="ECO:0000256" key="4">
    <source>
        <dbReference type="ARBA" id="ARBA00022475"/>
    </source>
</evidence>
<evidence type="ECO:0000259" key="8">
    <source>
        <dbReference type="PROSITE" id="PS50893"/>
    </source>
</evidence>
<sequence>MTLVNIKGLKVSFRQHGGQIDAVRGVDIQLAEGESLGIVGESGSGKSVSCLALMRLLPNSATITADRLELDGVDVLKAKPRQMAALRGKVAALIFQDPATTFDPVFTIGHQMVETIRTHRDVSKETALGEAEQLLLKVEIKNAKDVLSYYPHQLSGGMLQRAMIAMALSCRPKVLIADEPTTALDVTIQAQILQLIKDLQAEMGMALIMITHDLGVVAETVDRVVVMYGGRVMEEGTVDQIFDTPKHSYTQSLLASLRAGESRRAEPGTGEPIAPALELRNLSKVYALRRRGRIFSTYVDFPAVRGVNLVLPRNKIVGLVGESGSGKSTTGMMAMRLLEPTAGQILVDGTDISKLDTGALKVFRRRMQVVFQDSYSALDPMMTLAQIIAEPLNIHGVKTPREQTEEALSWLERVGMDRSFGNRYPHELSGGQRQRVAIARALILGPSVLVADEPTSALDVTVKAQIIGLLKNLQKQMGLSMLFISHDLSVVRSLTDSVVVMYKGRVVEQAPTANIFANPRHPYTRSLLDAIPVTNPRDRRERSFITAEDITAGTPRLTRSSLAAEAAAGDIPQLVSVAPGHLVEAIVTN</sequence>
<dbReference type="InterPro" id="IPR003439">
    <property type="entry name" value="ABC_transporter-like_ATP-bd"/>
</dbReference>
<evidence type="ECO:0000256" key="5">
    <source>
        <dbReference type="ARBA" id="ARBA00022741"/>
    </source>
</evidence>
<dbReference type="InterPro" id="IPR017871">
    <property type="entry name" value="ABC_transporter-like_CS"/>
</dbReference>
<keyword evidence="7" id="KW-0472">Membrane</keyword>
<keyword evidence="10" id="KW-1185">Reference proteome</keyword>
<keyword evidence="4" id="KW-1003">Cell membrane</keyword>
<dbReference type="EMBL" id="LAJE02000153">
    <property type="protein sequence ID" value="OEO31592.1"/>
    <property type="molecule type" value="Genomic_DNA"/>
</dbReference>
<evidence type="ECO:0000256" key="3">
    <source>
        <dbReference type="ARBA" id="ARBA00022448"/>
    </source>
</evidence>
<dbReference type="PANTHER" id="PTHR43297:SF2">
    <property type="entry name" value="DIPEPTIDE TRANSPORT ATP-BINDING PROTEIN DPPD"/>
    <property type="match status" value="1"/>
</dbReference>
<keyword evidence="3" id="KW-0813">Transport</keyword>
<dbReference type="SMART" id="SM00382">
    <property type="entry name" value="AAA"/>
    <property type="match status" value="2"/>
</dbReference>
<reference evidence="9 10" key="1">
    <citation type="journal article" date="2015" name="Genome Announc.">
        <title>Genome Assemblies of Three Soil-Associated Devosia species: D. insulae, D. limi, and D. soli.</title>
        <authorList>
            <person name="Hassan Y.I."/>
            <person name="Lepp D."/>
            <person name="Zhou T."/>
        </authorList>
    </citation>
    <scope>NUCLEOTIDE SEQUENCE [LARGE SCALE GENOMIC DNA]</scope>
    <source>
        <strain evidence="9 10">DS-56</strain>
    </source>
</reference>
<dbReference type="PANTHER" id="PTHR43297">
    <property type="entry name" value="OLIGOPEPTIDE TRANSPORT ATP-BINDING PROTEIN APPD"/>
    <property type="match status" value="1"/>
</dbReference>